<evidence type="ECO:0000256" key="18">
    <source>
        <dbReference type="RuleBase" id="RU369120"/>
    </source>
</evidence>
<evidence type="ECO:0000256" key="11">
    <source>
        <dbReference type="ARBA" id="ARBA00023098"/>
    </source>
</evidence>
<comment type="similarity">
    <text evidence="2 18">Belongs to the ERG4/ERG24 family.</text>
</comment>
<feature type="transmembrane region" description="Helical" evidence="18">
    <location>
        <begin position="152"/>
        <end position="174"/>
    </location>
</feature>
<evidence type="ECO:0000256" key="8">
    <source>
        <dbReference type="ARBA" id="ARBA00022989"/>
    </source>
</evidence>
<dbReference type="PANTHER" id="PTHR21257:SF31">
    <property type="entry name" value="DELTA(24(24(1)))-STEROL REDUCTASE ERG4"/>
    <property type="match status" value="1"/>
</dbReference>
<evidence type="ECO:0000256" key="7">
    <source>
        <dbReference type="ARBA" id="ARBA00022955"/>
    </source>
</evidence>
<evidence type="ECO:0000313" key="19">
    <source>
        <dbReference type="EMBL" id="WBW73116.1"/>
    </source>
</evidence>
<reference evidence="19 20" key="1">
    <citation type="journal article" date="2023" name="G3 (Bethesda)">
        <title>A high-quality reference genome for the fission yeast Schizosaccharomyces osmophilus.</title>
        <authorList>
            <person name="Jia G.S."/>
            <person name="Zhang W.C."/>
            <person name="Liang Y."/>
            <person name="Liu X.H."/>
            <person name="Rhind N."/>
            <person name="Pidoux A."/>
            <person name="Brysch-Herzberg M."/>
            <person name="Du L.L."/>
        </authorList>
    </citation>
    <scope>NUCLEOTIDE SEQUENCE [LARGE SCALE GENOMIC DNA]</scope>
    <source>
        <strain evidence="19 20">CBS 15793</strain>
    </source>
</reference>
<dbReference type="AlphaFoldDB" id="A0AAE9WCU2"/>
<feature type="transmembrane region" description="Helical" evidence="18">
    <location>
        <begin position="311"/>
        <end position="328"/>
    </location>
</feature>
<evidence type="ECO:0000256" key="15">
    <source>
        <dbReference type="ARBA" id="ARBA00029435"/>
    </source>
</evidence>
<evidence type="ECO:0000256" key="2">
    <source>
        <dbReference type="ARBA" id="ARBA00005402"/>
    </source>
</evidence>
<keyword evidence="8 18" id="KW-1133">Transmembrane helix</keyword>
<dbReference type="KEGG" id="som:SOMG_03817"/>
<name>A0AAE9WCU2_9SCHI</name>
<keyword evidence="7 18" id="KW-0752">Steroid biosynthesis</keyword>
<evidence type="ECO:0000256" key="12">
    <source>
        <dbReference type="ARBA" id="ARBA00023136"/>
    </source>
</evidence>
<evidence type="ECO:0000256" key="3">
    <source>
        <dbReference type="ARBA" id="ARBA00022516"/>
    </source>
</evidence>
<dbReference type="PROSITE" id="PS01018">
    <property type="entry name" value="STEROL_REDUCT_2"/>
    <property type="match status" value="1"/>
</dbReference>
<dbReference type="GeneID" id="80877293"/>
<dbReference type="GO" id="GO:0006696">
    <property type="term" value="P:ergosterol biosynthetic process"/>
    <property type="evidence" value="ECO:0007669"/>
    <property type="project" value="UniProtKB-ARBA"/>
</dbReference>
<keyword evidence="13 18" id="KW-1207">Sterol metabolism</keyword>
<accession>A0AAE9WCU2</accession>
<dbReference type="GO" id="GO:0000246">
    <property type="term" value="F:Delta24(24-1) sterol reductase activity"/>
    <property type="evidence" value="ECO:0007669"/>
    <property type="project" value="UniProtKB-EC"/>
</dbReference>
<dbReference type="EMBL" id="CP115612">
    <property type="protein sequence ID" value="WBW73116.1"/>
    <property type="molecule type" value="Genomic_DNA"/>
</dbReference>
<sequence>MKPNAASTERPSREFGGAKGVVAMMTGFPSIMYYLWASAKYNDGQFLQPTSYTLSGVCEFFRTFGNYIAIGAYPSKYAVAIFWTYVITQGIFYVTLPGIRTRGLPLKHRNNTSLPYLCNAVWSFYTSMIVLAVLHVSNVFRITTLLDQFGPLMSVAIISSFIITFVLYVGSVLFGEKLFDKPHALSGNLIYDYFMGASLNPRVGKLLDLKMFFEVRIPWFILFFLSVAAAVRQFENYGYVSPQVLFVCLAHYLYANGCAKGEELIVPTWDMAYEKFGFMLVFWNMAGVPFTYSHCTLFLSARNPKQYEWSSSYNIALYALLICCYYVFDTCNSQKNRFRNQIYGLTTTRKSFPQLPWQTIKNPTFIRCANGGTLLTSGWYRYARKIHYTVDFFQSLSWALITGFSSPLPYFYPCFFMIVLIHRVSRDINKCKAKYGADFDEYCRICPYLFIPYVF</sequence>
<dbReference type="InterPro" id="IPR018083">
    <property type="entry name" value="Sterol_reductase_CS"/>
</dbReference>
<evidence type="ECO:0000256" key="6">
    <source>
        <dbReference type="ARBA" id="ARBA00022857"/>
    </source>
</evidence>
<keyword evidence="11 18" id="KW-0443">Lipid metabolism</keyword>
<evidence type="ECO:0000256" key="13">
    <source>
        <dbReference type="ARBA" id="ARBA00023166"/>
    </source>
</evidence>
<evidence type="ECO:0000256" key="17">
    <source>
        <dbReference type="ARBA" id="ARBA00048918"/>
    </source>
</evidence>
<dbReference type="RefSeq" id="XP_056037359.1">
    <property type="nucleotide sequence ID" value="XM_056182604.1"/>
</dbReference>
<proteinExistence type="inferred from homology"/>
<feature type="transmembrane region" description="Helical" evidence="18">
    <location>
        <begin position="276"/>
        <end position="299"/>
    </location>
</feature>
<evidence type="ECO:0000256" key="14">
    <source>
        <dbReference type="ARBA" id="ARBA00023221"/>
    </source>
</evidence>
<keyword evidence="5" id="KW-0256">Endoplasmic reticulum</keyword>
<keyword evidence="20" id="KW-1185">Reference proteome</keyword>
<dbReference type="Gene3D" id="1.20.120.1630">
    <property type="match status" value="1"/>
</dbReference>
<gene>
    <name evidence="19" type="primary">erg4</name>
    <name evidence="19" type="ORF">SOMG_03817</name>
</gene>
<keyword evidence="12 18" id="KW-0472">Membrane</keyword>
<comment type="catalytic activity">
    <reaction evidence="17">
        <text>ergosterol + NADP(+) = ergosta-5,7,22,24(28)-tetraen-3beta-ol + NADPH + H(+)</text>
        <dbReference type="Rhea" id="RHEA:18501"/>
        <dbReference type="ChEBI" id="CHEBI:15378"/>
        <dbReference type="ChEBI" id="CHEBI:16933"/>
        <dbReference type="ChEBI" id="CHEBI:18249"/>
        <dbReference type="ChEBI" id="CHEBI:57783"/>
        <dbReference type="ChEBI" id="CHEBI:58349"/>
        <dbReference type="EC" id="1.3.1.71"/>
    </reaction>
    <physiologicalReaction direction="right-to-left" evidence="17">
        <dbReference type="Rhea" id="RHEA:18503"/>
    </physiologicalReaction>
</comment>
<comment type="subcellular location">
    <subcellularLocation>
        <location evidence="1">Endoplasmic reticulum membrane</location>
        <topology evidence="1">Multi-pass membrane protein</topology>
    </subcellularLocation>
</comment>
<feature type="transmembrane region" description="Helical" evidence="18">
    <location>
        <begin position="77"/>
        <end position="96"/>
    </location>
</feature>
<evidence type="ECO:0000256" key="10">
    <source>
        <dbReference type="ARBA" id="ARBA00023011"/>
    </source>
</evidence>
<dbReference type="InterPro" id="IPR001171">
    <property type="entry name" value="ERG24_DHCR-like"/>
</dbReference>
<organism evidence="19 20">
    <name type="scientific">Schizosaccharomyces osmophilus</name>
    <dbReference type="NCBI Taxonomy" id="2545709"/>
    <lineage>
        <taxon>Eukaryota</taxon>
        <taxon>Fungi</taxon>
        <taxon>Dikarya</taxon>
        <taxon>Ascomycota</taxon>
        <taxon>Taphrinomycotina</taxon>
        <taxon>Schizosaccharomycetes</taxon>
        <taxon>Schizosaccharomycetales</taxon>
        <taxon>Schizosaccharomycetaceae</taxon>
        <taxon>Schizosaccharomyces</taxon>
    </lineage>
</organism>
<keyword evidence="14 18" id="KW-0753">Steroid metabolism</keyword>
<comment type="pathway">
    <text evidence="15 18">Steroid metabolism; ergosterol biosynthesis.</text>
</comment>
<feature type="transmembrane region" description="Helical" evidence="18">
    <location>
        <begin position="211"/>
        <end position="231"/>
    </location>
</feature>
<evidence type="ECO:0000256" key="16">
    <source>
        <dbReference type="ARBA" id="ARBA00038892"/>
    </source>
</evidence>
<feature type="transmembrane region" description="Helical" evidence="18">
    <location>
        <begin position="116"/>
        <end position="140"/>
    </location>
</feature>
<keyword evidence="4 18" id="KW-0812">Transmembrane</keyword>
<evidence type="ECO:0000256" key="1">
    <source>
        <dbReference type="ARBA" id="ARBA00004477"/>
    </source>
</evidence>
<evidence type="ECO:0000256" key="4">
    <source>
        <dbReference type="ARBA" id="ARBA00022692"/>
    </source>
</evidence>
<keyword evidence="3 18" id="KW-0444">Lipid biosynthesis</keyword>
<feature type="transmembrane region" description="Helical" evidence="18">
    <location>
        <begin position="21"/>
        <end position="39"/>
    </location>
</feature>
<dbReference type="Proteomes" id="UP001212411">
    <property type="component" value="Chromosome 2"/>
</dbReference>
<dbReference type="PANTHER" id="PTHR21257">
    <property type="entry name" value="DELTA(14)-STEROL REDUCTASE"/>
    <property type="match status" value="1"/>
</dbReference>
<dbReference type="GO" id="GO:0005789">
    <property type="term" value="C:endoplasmic reticulum membrane"/>
    <property type="evidence" value="ECO:0007669"/>
    <property type="project" value="UniProtKB-SubCell"/>
</dbReference>
<evidence type="ECO:0000313" key="20">
    <source>
        <dbReference type="Proteomes" id="UP001212411"/>
    </source>
</evidence>
<dbReference type="FunFam" id="1.20.120.1630:FF:000003">
    <property type="entry name" value="C-24(28) sterol reductase"/>
    <property type="match status" value="1"/>
</dbReference>
<evidence type="ECO:0000256" key="5">
    <source>
        <dbReference type="ARBA" id="ARBA00022824"/>
    </source>
</evidence>
<evidence type="ECO:0000256" key="9">
    <source>
        <dbReference type="ARBA" id="ARBA00023002"/>
    </source>
</evidence>
<dbReference type="EC" id="1.3.1.71" evidence="16 18"/>
<keyword evidence="10 18" id="KW-0756">Sterol biosynthesis</keyword>
<dbReference type="PROSITE" id="PS01017">
    <property type="entry name" value="STEROL_REDUCT_1"/>
    <property type="match status" value="1"/>
</dbReference>
<protein>
    <recommendedName>
        <fullName evidence="16 18">Delta(24(24(1)))-sterol reductase</fullName>
        <ecNumber evidence="16 18">1.3.1.71</ecNumber>
    </recommendedName>
    <alternativeName>
        <fullName evidence="18">C-24(28) sterol reductase</fullName>
    </alternativeName>
    <alternativeName>
        <fullName evidence="18">Sterol Delta(24(28))-reductase</fullName>
    </alternativeName>
</protein>
<dbReference type="Pfam" id="PF01222">
    <property type="entry name" value="ERG4_ERG24"/>
    <property type="match status" value="1"/>
</dbReference>
<keyword evidence="6" id="KW-0521">NADP</keyword>
<keyword evidence="9 18" id="KW-0560">Oxidoreductase</keyword>